<dbReference type="RefSeq" id="WP_090078386.1">
    <property type="nucleotide sequence ID" value="NZ_FOQT01000001.1"/>
</dbReference>
<keyword evidence="8" id="KW-1185">Reference proteome</keyword>
<keyword evidence="4 6" id="KW-1133">Transmembrane helix</keyword>
<dbReference type="AlphaFoldDB" id="A0A1I3D6F0"/>
<accession>A0A1I3D6F0</accession>
<evidence type="ECO:0000256" key="6">
    <source>
        <dbReference type="SAM" id="Phobius"/>
    </source>
</evidence>
<comment type="subcellular location">
    <subcellularLocation>
        <location evidence="1">Cell membrane</location>
        <topology evidence="1">Multi-pass membrane protein</topology>
    </subcellularLocation>
</comment>
<dbReference type="STRING" id="1125876.SAMN05443292_0280"/>
<feature type="transmembrane region" description="Helical" evidence="6">
    <location>
        <begin position="398"/>
        <end position="418"/>
    </location>
</feature>
<dbReference type="PANTHER" id="PTHR33529:SF6">
    <property type="entry name" value="YJGP_YJGQ FAMILY PERMEASE"/>
    <property type="match status" value="1"/>
</dbReference>
<evidence type="ECO:0000256" key="4">
    <source>
        <dbReference type="ARBA" id="ARBA00022989"/>
    </source>
</evidence>
<dbReference type="GO" id="GO:0015920">
    <property type="term" value="P:lipopolysaccharide transport"/>
    <property type="evidence" value="ECO:0007669"/>
    <property type="project" value="TreeGrafter"/>
</dbReference>
<organism evidence="7 8">
    <name type="scientific">Halpernia frigidisoli</name>
    <dbReference type="NCBI Taxonomy" id="1125876"/>
    <lineage>
        <taxon>Bacteria</taxon>
        <taxon>Pseudomonadati</taxon>
        <taxon>Bacteroidota</taxon>
        <taxon>Flavobacteriia</taxon>
        <taxon>Flavobacteriales</taxon>
        <taxon>Weeksellaceae</taxon>
        <taxon>Chryseobacterium group</taxon>
        <taxon>Halpernia</taxon>
    </lineage>
</organism>
<dbReference type="GO" id="GO:0043190">
    <property type="term" value="C:ATP-binding cassette (ABC) transporter complex"/>
    <property type="evidence" value="ECO:0007669"/>
    <property type="project" value="TreeGrafter"/>
</dbReference>
<evidence type="ECO:0000256" key="1">
    <source>
        <dbReference type="ARBA" id="ARBA00004651"/>
    </source>
</evidence>
<dbReference type="OrthoDB" id="1096108at2"/>
<feature type="transmembrane region" description="Helical" evidence="6">
    <location>
        <begin position="12"/>
        <end position="34"/>
    </location>
</feature>
<dbReference type="PANTHER" id="PTHR33529">
    <property type="entry name" value="SLR0882 PROTEIN-RELATED"/>
    <property type="match status" value="1"/>
</dbReference>
<dbReference type="InterPro" id="IPR005495">
    <property type="entry name" value="LptG/LptF_permease"/>
</dbReference>
<feature type="transmembrane region" description="Helical" evidence="6">
    <location>
        <begin position="430"/>
        <end position="449"/>
    </location>
</feature>
<gene>
    <name evidence="7" type="ORF">SAMN05443292_0280</name>
</gene>
<dbReference type="EMBL" id="FOQT01000001">
    <property type="protein sequence ID" value="SFH82149.1"/>
    <property type="molecule type" value="Genomic_DNA"/>
</dbReference>
<keyword evidence="5 6" id="KW-0472">Membrane</keyword>
<dbReference type="Proteomes" id="UP000198931">
    <property type="component" value="Unassembled WGS sequence"/>
</dbReference>
<reference evidence="7 8" key="1">
    <citation type="submission" date="2016-10" db="EMBL/GenBank/DDBJ databases">
        <authorList>
            <person name="de Groot N.N."/>
        </authorList>
    </citation>
    <scope>NUCLEOTIDE SEQUENCE [LARGE SCALE GENOMIC DNA]</scope>
    <source>
        <strain evidence="7 8">DSM 26000</strain>
    </source>
</reference>
<feature type="transmembrane region" description="Helical" evidence="6">
    <location>
        <begin position="54"/>
        <end position="80"/>
    </location>
</feature>
<evidence type="ECO:0000256" key="2">
    <source>
        <dbReference type="ARBA" id="ARBA00022475"/>
    </source>
</evidence>
<protein>
    <submittedName>
        <fullName evidence="7">Lipopolysaccharide export system permease protein</fullName>
    </submittedName>
</protein>
<keyword evidence="2" id="KW-1003">Cell membrane</keyword>
<evidence type="ECO:0000313" key="8">
    <source>
        <dbReference type="Proteomes" id="UP000198931"/>
    </source>
</evidence>
<evidence type="ECO:0000256" key="3">
    <source>
        <dbReference type="ARBA" id="ARBA00022692"/>
    </source>
</evidence>
<proteinExistence type="predicted"/>
<evidence type="ECO:0000313" key="7">
    <source>
        <dbReference type="EMBL" id="SFH82149.1"/>
    </source>
</evidence>
<feature type="transmembrane region" description="Helical" evidence="6">
    <location>
        <begin position="371"/>
        <end position="392"/>
    </location>
</feature>
<dbReference type="Pfam" id="PF03739">
    <property type="entry name" value="LptF_LptG"/>
    <property type="match status" value="1"/>
</dbReference>
<keyword evidence="3 6" id="KW-0812">Transmembrane</keyword>
<name>A0A1I3D6F0_9FLAO</name>
<sequence length="484" mass="56049">MFKKLDWYIIKTFFGPFIFIFSVLFFIFIVNIIWIQLGQFLGKGLSYWEILKLLFYMGVSVITLVLPLTILLSSIMTFGTLGEQYELAAMKAAGISLTRIMLPLFFTVSFLAVLLFFFSNNIIPDFQRKAKNMFYNIAATKPALNFTPGQFIDQIPGFQVKFDKITGEKGERIEGVFVHKKANSYEDQQSIVAKRGKFTPGKDKNYLKLVLYDGYIFDDNISNKDYRERQKQPDQSIKFDTLVSHFDISELIKNALEDQKITDDYRFENFTQLNKTIVQNRKDNKVNFSGIGDEFVSQTNNYISYVDVVKSKKPVVQQIKLDTVKEKNKLDVLLSAYTKIQNLKNVNVGKQDQILQTIKYYSRVVMYQQRIFAYSFTCIIFFLIGASLGSIIRKGGLGLPVVMAIIVFIIFYVINLTVENLAWTGKFNPYTAAWLPNIVLFPFGVWLTYKALTDSQVFDAEKYKSFFKPLISFLSKRKEHERYQ</sequence>
<evidence type="ECO:0000256" key="5">
    <source>
        <dbReference type="ARBA" id="ARBA00023136"/>
    </source>
</evidence>
<feature type="transmembrane region" description="Helical" evidence="6">
    <location>
        <begin position="100"/>
        <end position="123"/>
    </location>
</feature>